<dbReference type="GO" id="GO:0016020">
    <property type="term" value="C:membrane"/>
    <property type="evidence" value="ECO:0007669"/>
    <property type="project" value="UniProtKB-SubCell"/>
</dbReference>
<evidence type="ECO:0000259" key="6">
    <source>
        <dbReference type="Pfam" id="PF00892"/>
    </source>
</evidence>
<evidence type="ECO:0000256" key="5">
    <source>
        <dbReference type="SAM" id="Phobius"/>
    </source>
</evidence>
<reference evidence="7" key="1">
    <citation type="journal article" date="2014" name="Front. Microbiol.">
        <title>High frequency of phylogenetically diverse reductive dehalogenase-homologous genes in deep subseafloor sedimentary metagenomes.</title>
        <authorList>
            <person name="Kawai M."/>
            <person name="Futagami T."/>
            <person name="Toyoda A."/>
            <person name="Takaki Y."/>
            <person name="Nishi S."/>
            <person name="Hori S."/>
            <person name="Arai W."/>
            <person name="Tsubouchi T."/>
            <person name="Morono Y."/>
            <person name="Uchiyama I."/>
            <person name="Ito T."/>
            <person name="Fujiyama A."/>
            <person name="Inagaki F."/>
            <person name="Takami H."/>
        </authorList>
    </citation>
    <scope>NUCLEOTIDE SEQUENCE</scope>
    <source>
        <strain evidence="7">Expedition CK06-06</strain>
    </source>
</reference>
<evidence type="ECO:0000313" key="7">
    <source>
        <dbReference type="EMBL" id="GAG67668.1"/>
    </source>
</evidence>
<keyword evidence="2 5" id="KW-0812">Transmembrane</keyword>
<evidence type="ECO:0000256" key="1">
    <source>
        <dbReference type="ARBA" id="ARBA00004141"/>
    </source>
</evidence>
<feature type="transmembrane region" description="Helical" evidence="5">
    <location>
        <begin position="146"/>
        <end position="162"/>
    </location>
</feature>
<comment type="subcellular location">
    <subcellularLocation>
        <location evidence="1">Membrane</location>
        <topology evidence="1">Multi-pass membrane protein</topology>
    </subcellularLocation>
</comment>
<dbReference type="PANTHER" id="PTHR32322:SF9">
    <property type="entry name" value="AMINO-ACID METABOLITE EFFLUX PUMP-RELATED"/>
    <property type="match status" value="1"/>
</dbReference>
<accession>X1A4F8</accession>
<feature type="domain" description="EamA" evidence="6">
    <location>
        <begin position="3"/>
        <end position="73"/>
    </location>
</feature>
<evidence type="ECO:0000256" key="3">
    <source>
        <dbReference type="ARBA" id="ARBA00022989"/>
    </source>
</evidence>
<dbReference type="PANTHER" id="PTHR32322">
    <property type="entry name" value="INNER MEMBRANE TRANSPORTER"/>
    <property type="match status" value="1"/>
</dbReference>
<sequence>MLYLVSGIMGSSLPFVLISWGETEISSSLTAILMGIMPISTFVLAHIFISSEPMTRRKSLGVTLGFLGLIILVGLSALSTLGDNLWAQVSVLGGAVCYSIATVFVRSQPSFEGYRMAAGMNTVAAVISLTLAFIVDDPIHLEPDTSGLWALLALGIFPTAIAS</sequence>
<feature type="transmembrane region" description="Helical" evidence="5">
    <location>
        <begin position="117"/>
        <end position="134"/>
    </location>
</feature>
<organism evidence="7">
    <name type="scientific">marine sediment metagenome</name>
    <dbReference type="NCBI Taxonomy" id="412755"/>
    <lineage>
        <taxon>unclassified sequences</taxon>
        <taxon>metagenomes</taxon>
        <taxon>ecological metagenomes</taxon>
    </lineage>
</organism>
<feature type="transmembrane region" description="Helical" evidence="5">
    <location>
        <begin position="61"/>
        <end position="79"/>
    </location>
</feature>
<feature type="transmembrane region" description="Helical" evidence="5">
    <location>
        <begin position="85"/>
        <end position="105"/>
    </location>
</feature>
<dbReference type="SUPFAM" id="SSF103481">
    <property type="entry name" value="Multidrug resistance efflux transporter EmrE"/>
    <property type="match status" value="1"/>
</dbReference>
<name>X1A4F8_9ZZZZ</name>
<dbReference type="Pfam" id="PF00892">
    <property type="entry name" value="EamA"/>
    <property type="match status" value="1"/>
</dbReference>
<proteinExistence type="predicted"/>
<dbReference type="InterPro" id="IPR000620">
    <property type="entry name" value="EamA_dom"/>
</dbReference>
<gene>
    <name evidence="7" type="ORF">S01H4_10763</name>
</gene>
<comment type="caution">
    <text evidence="7">The sequence shown here is derived from an EMBL/GenBank/DDBJ whole genome shotgun (WGS) entry which is preliminary data.</text>
</comment>
<feature type="non-terminal residue" evidence="7">
    <location>
        <position position="163"/>
    </location>
</feature>
<dbReference type="InterPro" id="IPR037185">
    <property type="entry name" value="EmrE-like"/>
</dbReference>
<keyword evidence="4 5" id="KW-0472">Membrane</keyword>
<dbReference type="AlphaFoldDB" id="X1A4F8"/>
<protein>
    <recommendedName>
        <fullName evidence="6">EamA domain-containing protein</fullName>
    </recommendedName>
</protein>
<dbReference type="InterPro" id="IPR050638">
    <property type="entry name" value="AA-Vitamin_Transporters"/>
</dbReference>
<dbReference type="EMBL" id="BART01004190">
    <property type="protein sequence ID" value="GAG67668.1"/>
    <property type="molecule type" value="Genomic_DNA"/>
</dbReference>
<feature type="transmembrane region" description="Helical" evidence="5">
    <location>
        <begin position="31"/>
        <end position="49"/>
    </location>
</feature>
<evidence type="ECO:0000256" key="4">
    <source>
        <dbReference type="ARBA" id="ARBA00023136"/>
    </source>
</evidence>
<evidence type="ECO:0000256" key="2">
    <source>
        <dbReference type="ARBA" id="ARBA00022692"/>
    </source>
</evidence>
<keyword evidence="3 5" id="KW-1133">Transmembrane helix</keyword>